<evidence type="ECO:0000313" key="1">
    <source>
        <dbReference type="EMBL" id="KAG1801814.1"/>
    </source>
</evidence>
<feature type="non-terminal residue" evidence="1">
    <location>
        <position position="72"/>
    </location>
</feature>
<accession>A0A9P7J438</accession>
<dbReference type="Proteomes" id="UP000807769">
    <property type="component" value="Unassembled WGS sequence"/>
</dbReference>
<gene>
    <name evidence="1" type="ORF">BJ212DRAFT_1241445</name>
</gene>
<evidence type="ECO:0000313" key="2">
    <source>
        <dbReference type="Proteomes" id="UP000807769"/>
    </source>
</evidence>
<sequence>TSVNVEHLFSHGQLLLSHVCSHLSAQSTRALLCLSTWSHLNLINMEDVLKVTTLPDIEGDAEEELKDGWDRI</sequence>
<feature type="non-terminal residue" evidence="1">
    <location>
        <position position="1"/>
    </location>
</feature>
<proteinExistence type="predicted"/>
<dbReference type="GeneID" id="64623613"/>
<protein>
    <recommendedName>
        <fullName evidence="3">HAT C-terminal dimerisation domain-containing protein</fullName>
    </recommendedName>
</protein>
<dbReference type="EMBL" id="JABBWG010000090">
    <property type="protein sequence ID" value="KAG1801814.1"/>
    <property type="molecule type" value="Genomic_DNA"/>
</dbReference>
<keyword evidence="2" id="KW-1185">Reference proteome</keyword>
<dbReference type="AlphaFoldDB" id="A0A9P7J438"/>
<comment type="caution">
    <text evidence="1">The sequence shown here is derived from an EMBL/GenBank/DDBJ whole genome shotgun (WGS) entry which is preliminary data.</text>
</comment>
<organism evidence="1 2">
    <name type="scientific">Suillus subaureus</name>
    <dbReference type="NCBI Taxonomy" id="48587"/>
    <lineage>
        <taxon>Eukaryota</taxon>
        <taxon>Fungi</taxon>
        <taxon>Dikarya</taxon>
        <taxon>Basidiomycota</taxon>
        <taxon>Agaricomycotina</taxon>
        <taxon>Agaricomycetes</taxon>
        <taxon>Agaricomycetidae</taxon>
        <taxon>Boletales</taxon>
        <taxon>Suillineae</taxon>
        <taxon>Suillaceae</taxon>
        <taxon>Suillus</taxon>
    </lineage>
</organism>
<name>A0A9P7J438_9AGAM</name>
<evidence type="ECO:0008006" key="3">
    <source>
        <dbReference type="Google" id="ProtNLM"/>
    </source>
</evidence>
<dbReference type="RefSeq" id="XP_041186131.1">
    <property type="nucleotide sequence ID" value="XM_041329596.1"/>
</dbReference>
<dbReference type="OrthoDB" id="3258476at2759"/>
<reference evidence="1" key="1">
    <citation type="journal article" date="2020" name="New Phytol.">
        <title>Comparative genomics reveals dynamic genome evolution in host specialist ectomycorrhizal fungi.</title>
        <authorList>
            <person name="Lofgren L.A."/>
            <person name="Nguyen N.H."/>
            <person name="Vilgalys R."/>
            <person name="Ruytinx J."/>
            <person name="Liao H.L."/>
            <person name="Branco S."/>
            <person name="Kuo A."/>
            <person name="LaButti K."/>
            <person name="Lipzen A."/>
            <person name="Andreopoulos W."/>
            <person name="Pangilinan J."/>
            <person name="Riley R."/>
            <person name="Hundley H."/>
            <person name="Na H."/>
            <person name="Barry K."/>
            <person name="Grigoriev I.V."/>
            <person name="Stajich J.E."/>
            <person name="Kennedy P.G."/>
        </authorList>
    </citation>
    <scope>NUCLEOTIDE SEQUENCE</scope>
    <source>
        <strain evidence="1">MN1</strain>
    </source>
</reference>